<protein>
    <submittedName>
        <fullName evidence="2">Uncharacterized protein</fullName>
    </submittedName>
</protein>
<organism evidence="1 2">
    <name type="scientific">Panagrolaimus sp. JU765</name>
    <dbReference type="NCBI Taxonomy" id="591449"/>
    <lineage>
        <taxon>Eukaryota</taxon>
        <taxon>Metazoa</taxon>
        <taxon>Ecdysozoa</taxon>
        <taxon>Nematoda</taxon>
        <taxon>Chromadorea</taxon>
        <taxon>Rhabditida</taxon>
        <taxon>Tylenchina</taxon>
        <taxon>Panagrolaimomorpha</taxon>
        <taxon>Panagrolaimoidea</taxon>
        <taxon>Panagrolaimidae</taxon>
        <taxon>Panagrolaimus</taxon>
    </lineage>
</organism>
<evidence type="ECO:0000313" key="1">
    <source>
        <dbReference type="Proteomes" id="UP000887576"/>
    </source>
</evidence>
<reference evidence="2" key="1">
    <citation type="submission" date="2022-11" db="UniProtKB">
        <authorList>
            <consortium name="WormBaseParasite"/>
        </authorList>
    </citation>
    <scope>IDENTIFICATION</scope>
</reference>
<accession>A0AC34R1H4</accession>
<dbReference type="Proteomes" id="UP000887576">
    <property type="component" value="Unplaced"/>
</dbReference>
<dbReference type="WBParaSite" id="JU765_v2.g2520.t1">
    <property type="protein sequence ID" value="JU765_v2.g2520.t1"/>
    <property type="gene ID" value="JU765_v2.g2520"/>
</dbReference>
<name>A0AC34R1H4_9BILA</name>
<proteinExistence type="predicted"/>
<sequence length="148" mass="16377">MKKLEDCVRNKVGPLGCTNDEKPINLTIPLIPVVDAPEVFETDGDETMPEVPMAAPPVELPQGPPELTQFLMCVDQCSMAETLAEHARRKRSPVNCAFKLRCALTPPDQKVQDAFLQCEKDLGIEPIKKFKESCQCLKDAGVNMHCPN</sequence>
<evidence type="ECO:0000313" key="2">
    <source>
        <dbReference type="WBParaSite" id="JU765_v2.g2520.t1"/>
    </source>
</evidence>